<dbReference type="AlphaFoldDB" id="A0A179HU66"/>
<protein>
    <submittedName>
        <fullName evidence="1">Uncharacterized protein</fullName>
    </submittedName>
</protein>
<sequence length="216" mass="24368">MPWEHLARRSEPRRCSFAGTTDALLIPGEHLLGWIVCRRRPEQRMFARRRVRRSSDFTSKDQLLPHIPQRSSNLQTKLHSSGTALCCRLTHKPRSDRQCSIIPPAQLGFCGAATSSDIYQGIGYTYDGQPYTNGGSSRWWCANAMCEARREPSASCQRLNEDSRSNVRVFHKRSPSMRYIADSRPAARRGGRKLQRCAPGDGAMISCPASTRTKPF</sequence>
<gene>
    <name evidence="1" type="ORF">VFPFJ_02746</name>
</gene>
<evidence type="ECO:0000313" key="2">
    <source>
        <dbReference type="Proteomes" id="UP000078340"/>
    </source>
</evidence>
<organism evidence="1 2">
    <name type="scientific">Purpureocillium lilacinum</name>
    <name type="common">Paecilomyces lilacinus</name>
    <dbReference type="NCBI Taxonomy" id="33203"/>
    <lineage>
        <taxon>Eukaryota</taxon>
        <taxon>Fungi</taxon>
        <taxon>Dikarya</taxon>
        <taxon>Ascomycota</taxon>
        <taxon>Pezizomycotina</taxon>
        <taxon>Sordariomycetes</taxon>
        <taxon>Hypocreomycetidae</taxon>
        <taxon>Hypocreales</taxon>
        <taxon>Ophiocordycipitaceae</taxon>
        <taxon>Purpureocillium</taxon>
    </lineage>
</organism>
<accession>A0A179HU66</accession>
<comment type="caution">
    <text evidence="1">The sequence shown here is derived from an EMBL/GenBank/DDBJ whole genome shotgun (WGS) entry which is preliminary data.</text>
</comment>
<reference evidence="1 2" key="1">
    <citation type="submission" date="2016-02" db="EMBL/GenBank/DDBJ databases">
        <title>Biosynthesis of antibiotic leucinostatins and their inhibition on Phytophthora in bio-control Purpureocillium lilacinum.</title>
        <authorList>
            <person name="Wang G."/>
            <person name="Liu Z."/>
            <person name="Lin R."/>
            <person name="Li E."/>
            <person name="Mao Z."/>
            <person name="Ling J."/>
            <person name="Yin W."/>
            <person name="Xie B."/>
        </authorList>
    </citation>
    <scope>NUCLEOTIDE SEQUENCE [LARGE SCALE GENOMIC DNA]</scope>
    <source>
        <strain evidence="1">PLFJ-1</strain>
    </source>
</reference>
<proteinExistence type="predicted"/>
<dbReference type="Proteomes" id="UP000078340">
    <property type="component" value="Unassembled WGS sequence"/>
</dbReference>
<dbReference type="EMBL" id="LSBI01000002">
    <property type="protein sequence ID" value="OAQ93584.1"/>
    <property type="molecule type" value="Genomic_DNA"/>
</dbReference>
<evidence type="ECO:0000313" key="1">
    <source>
        <dbReference type="EMBL" id="OAQ93584.1"/>
    </source>
</evidence>
<name>A0A179HU66_PURLI</name>